<dbReference type="InterPro" id="IPR029062">
    <property type="entry name" value="Class_I_gatase-like"/>
</dbReference>
<evidence type="ECO:0000313" key="4">
    <source>
        <dbReference type="Proteomes" id="UP001333818"/>
    </source>
</evidence>
<gene>
    <name evidence="3" type="ORF">V2H45_16165</name>
</gene>
<comment type="caution">
    <text evidence="3">The sequence shown here is derived from an EMBL/GenBank/DDBJ whole genome shotgun (WGS) entry which is preliminary data.</text>
</comment>
<reference evidence="3" key="1">
    <citation type="submission" date="2024-01" db="EMBL/GenBank/DDBJ databases">
        <title>Bank of Algae and Cyanobacteria of the Azores (BACA) strain genomes.</title>
        <authorList>
            <person name="Luz R."/>
            <person name="Cordeiro R."/>
            <person name="Fonseca A."/>
            <person name="Goncalves V."/>
        </authorList>
    </citation>
    <scope>NUCLEOTIDE SEQUENCE</scope>
    <source>
        <strain evidence="3">BACA0141</strain>
    </source>
</reference>
<dbReference type="NCBIfam" id="TIGR01383">
    <property type="entry name" value="not_thiJ"/>
    <property type="match status" value="1"/>
</dbReference>
<evidence type="ECO:0000259" key="2">
    <source>
        <dbReference type="Pfam" id="PF01965"/>
    </source>
</evidence>
<proteinExistence type="predicted"/>
<dbReference type="Proteomes" id="UP001333818">
    <property type="component" value="Unassembled WGS sequence"/>
</dbReference>
<dbReference type="EMBL" id="JAZBJZ010000070">
    <property type="protein sequence ID" value="MEE3718275.1"/>
    <property type="molecule type" value="Genomic_DNA"/>
</dbReference>
<dbReference type="Pfam" id="PF01965">
    <property type="entry name" value="DJ-1_PfpI"/>
    <property type="match status" value="1"/>
</dbReference>
<dbReference type="PANTHER" id="PTHR48094:SF12">
    <property type="entry name" value="PARKINSON DISEASE PROTEIN 7 HOMOLOG"/>
    <property type="match status" value="1"/>
</dbReference>
<dbReference type="GO" id="GO:0005737">
    <property type="term" value="C:cytoplasm"/>
    <property type="evidence" value="ECO:0007669"/>
    <property type="project" value="UniProtKB-ARBA"/>
</dbReference>
<keyword evidence="1" id="KW-0677">Repeat</keyword>
<dbReference type="FunFam" id="3.40.50.880:FF:000015">
    <property type="entry name" value="Protein DJ-1 homolog C"/>
    <property type="match status" value="1"/>
</dbReference>
<dbReference type="CDD" id="cd03135">
    <property type="entry name" value="GATase1_DJ-1"/>
    <property type="match status" value="1"/>
</dbReference>
<keyword evidence="4" id="KW-1185">Reference proteome</keyword>
<dbReference type="PANTHER" id="PTHR48094">
    <property type="entry name" value="PROTEIN/NUCLEIC ACID DEGLYCASE DJ-1-RELATED"/>
    <property type="match status" value="1"/>
</dbReference>
<dbReference type="SUPFAM" id="SSF52317">
    <property type="entry name" value="Class I glutamine amidotransferase-like"/>
    <property type="match status" value="1"/>
</dbReference>
<feature type="domain" description="DJ-1/PfpI" evidence="2">
    <location>
        <begin position="4"/>
        <end position="162"/>
    </location>
</feature>
<dbReference type="AlphaFoldDB" id="A0AAW9Q4V2"/>
<dbReference type="InterPro" id="IPR050325">
    <property type="entry name" value="Prot/Nucl_acid_deglycase"/>
</dbReference>
<accession>A0AAW9Q4V2</accession>
<evidence type="ECO:0000256" key="1">
    <source>
        <dbReference type="ARBA" id="ARBA00022737"/>
    </source>
</evidence>
<evidence type="ECO:0000313" key="3">
    <source>
        <dbReference type="EMBL" id="MEE3718275.1"/>
    </source>
</evidence>
<dbReference type="InterPro" id="IPR006287">
    <property type="entry name" value="DJ-1"/>
</dbReference>
<sequence>MPTALVPLAEGFEEIEAITIIDVLRRGGVEVLTVGLESVVVEGAHNITLMADRLLEYADPNNFDMIVLPGGPGTYKLKDDPRIIDMLQKQAAARKYTAAVCAAPVILSEAGLLKGKRATSFPSVQGDLEVGEYLAVPVVVDGLVITSRGPGTVMAFALKLVELLQGEAIATKLASDMQVS</sequence>
<protein>
    <submittedName>
        <fullName evidence="3">DJ-1 family glyoxalase III</fullName>
    </submittedName>
</protein>
<dbReference type="InterPro" id="IPR002818">
    <property type="entry name" value="DJ-1/PfpI"/>
</dbReference>
<dbReference type="RefSeq" id="WP_330484708.1">
    <property type="nucleotide sequence ID" value="NZ_JAZBJZ010000070.1"/>
</dbReference>
<dbReference type="Gene3D" id="3.40.50.880">
    <property type="match status" value="1"/>
</dbReference>
<organism evidence="3 4">
    <name type="scientific">Tumidithrix elongata BACA0141</name>
    <dbReference type="NCBI Taxonomy" id="2716417"/>
    <lineage>
        <taxon>Bacteria</taxon>
        <taxon>Bacillati</taxon>
        <taxon>Cyanobacteriota</taxon>
        <taxon>Cyanophyceae</taxon>
        <taxon>Pseudanabaenales</taxon>
        <taxon>Pseudanabaenaceae</taxon>
        <taxon>Tumidithrix</taxon>
        <taxon>Tumidithrix elongata</taxon>
    </lineage>
</organism>
<name>A0AAW9Q4V2_9CYAN</name>